<accession>A7NQK9</accession>
<dbReference type="STRING" id="383372.Rcas_3817"/>
<feature type="transmembrane region" description="Helical" evidence="1">
    <location>
        <begin position="15"/>
        <end position="36"/>
    </location>
</feature>
<gene>
    <name evidence="2" type="ordered locus">Rcas_3817</name>
</gene>
<dbReference type="HOGENOM" id="CLU_196824_0_0_0"/>
<dbReference type="EMBL" id="CP000804">
    <property type="protein sequence ID" value="ABU59855.1"/>
    <property type="molecule type" value="Genomic_DNA"/>
</dbReference>
<evidence type="ECO:0000313" key="2">
    <source>
        <dbReference type="EMBL" id="ABU59855.1"/>
    </source>
</evidence>
<proteinExistence type="predicted"/>
<keyword evidence="3" id="KW-1185">Reference proteome</keyword>
<keyword evidence="1" id="KW-0472">Membrane</keyword>
<feature type="transmembrane region" description="Helical" evidence="1">
    <location>
        <begin position="48"/>
        <end position="71"/>
    </location>
</feature>
<dbReference type="AlphaFoldDB" id="A7NQK9"/>
<keyword evidence="1" id="KW-0812">Transmembrane</keyword>
<name>A7NQK9_ROSCS</name>
<dbReference type="KEGG" id="rca:Rcas_3817"/>
<reference evidence="2 3" key="1">
    <citation type="submission" date="2007-08" db="EMBL/GenBank/DDBJ databases">
        <title>Complete sequence of Roseiflexus castenholzii DSM 13941.</title>
        <authorList>
            <consortium name="US DOE Joint Genome Institute"/>
            <person name="Copeland A."/>
            <person name="Lucas S."/>
            <person name="Lapidus A."/>
            <person name="Barry K."/>
            <person name="Glavina del Rio T."/>
            <person name="Dalin E."/>
            <person name="Tice H."/>
            <person name="Pitluck S."/>
            <person name="Thompson L.S."/>
            <person name="Brettin T."/>
            <person name="Bruce D."/>
            <person name="Detter J.C."/>
            <person name="Han C."/>
            <person name="Tapia R."/>
            <person name="Schmutz J."/>
            <person name="Larimer F."/>
            <person name="Land M."/>
            <person name="Hauser L."/>
            <person name="Kyrpides N."/>
            <person name="Mikhailova N."/>
            <person name="Bryant D.A."/>
            <person name="Hanada S."/>
            <person name="Tsukatani Y."/>
            <person name="Richardson P."/>
        </authorList>
    </citation>
    <scope>NUCLEOTIDE SEQUENCE [LARGE SCALE GENOMIC DNA]</scope>
    <source>
        <strain evidence="3">DSM 13941 / HLO8</strain>
    </source>
</reference>
<sequence length="79" mass="8590">MPWLHVRVRRCQIPMMWFFPGVLALIVALGSAAIIVGGRLMKPSASVVAFVFAITAVSWVALIVVSISLMMRSFATVSL</sequence>
<evidence type="ECO:0000313" key="3">
    <source>
        <dbReference type="Proteomes" id="UP000000263"/>
    </source>
</evidence>
<organism evidence="2 3">
    <name type="scientific">Roseiflexus castenholzii (strain DSM 13941 / HLO8)</name>
    <dbReference type="NCBI Taxonomy" id="383372"/>
    <lineage>
        <taxon>Bacteria</taxon>
        <taxon>Bacillati</taxon>
        <taxon>Chloroflexota</taxon>
        <taxon>Chloroflexia</taxon>
        <taxon>Chloroflexales</taxon>
        <taxon>Roseiflexineae</taxon>
        <taxon>Roseiflexaceae</taxon>
        <taxon>Roseiflexus</taxon>
    </lineage>
</organism>
<dbReference type="Proteomes" id="UP000000263">
    <property type="component" value="Chromosome"/>
</dbReference>
<evidence type="ECO:0000256" key="1">
    <source>
        <dbReference type="SAM" id="Phobius"/>
    </source>
</evidence>
<protein>
    <submittedName>
        <fullName evidence="2">Uncharacterized protein</fullName>
    </submittedName>
</protein>
<keyword evidence="1" id="KW-1133">Transmembrane helix</keyword>